<sequence>MYDCVVVGAGAMGSSVAWHLARRGREVAVLDRFEAGHARGSSHGSTRIFRLGYPQADYLELARESLRWWEELEAESGTRLLELTGAVEHGREYIMRPIQGALKASGLPVSRLSPGEAAERWPGLAYEPYVLHQPDAGRILADRTVQVLHRRAVAHGAELRHASPVRRIDVAGDRATVITDDATLIARRVVVAAGSWSQDLLGNVLNLPRMVVTQEQPAHFAPSEAADWPSFLHHGDPGRPSRHMYGAYGLVSPGEGVKVGLHGTGIRCHPDQRTFRPDPRGADILRSYVREWVPGVDPDSAEFISCLYTTTDNEDFVIDRRGPLVVVAGFSGHGFKFTPAIGHLVAGALLDGAALPERFAIDHRLPIERPRRAQLETLLAALGAGPPGIVEPATLHTQLATARKSPTSCGPR</sequence>
<dbReference type="GO" id="GO:0050660">
    <property type="term" value="F:flavin adenine dinucleotide binding"/>
    <property type="evidence" value="ECO:0007669"/>
    <property type="project" value="InterPro"/>
</dbReference>
<evidence type="ECO:0000256" key="1">
    <source>
        <dbReference type="ARBA" id="ARBA00001974"/>
    </source>
</evidence>
<dbReference type="InterPro" id="IPR036188">
    <property type="entry name" value="FAD/NAD-bd_sf"/>
</dbReference>
<proteinExistence type="predicted"/>
<dbReference type="InterPro" id="IPR006076">
    <property type="entry name" value="FAD-dep_OxRdtase"/>
</dbReference>
<comment type="cofactor">
    <cofactor evidence="1">
        <name>FAD</name>
        <dbReference type="ChEBI" id="CHEBI:57692"/>
    </cofactor>
</comment>
<dbReference type="Proteomes" id="UP000294739">
    <property type="component" value="Unassembled WGS sequence"/>
</dbReference>
<dbReference type="Gene3D" id="3.30.9.10">
    <property type="entry name" value="D-Amino Acid Oxidase, subunit A, domain 2"/>
    <property type="match status" value="1"/>
</dbReference>
<dbReference type="Gene3D" id="3.50.50.60">
    <property type="entry name" value="FAD/NAD(P)-binding domain"/>
    <property type="match status" value="1"/>
</dbReference>
<protein>
    <submittedName>
        <fullName evidence="6">FAD-dependent oxidoreductase</fullName>
    </submittedName>
</protein>
<evidence type="ECO:0000256" key="4">
    <source>
        <dbReference type="ARBA" id="ARBA00023002"/>
    </source>
</evidence>
<evidence type="ECO:0000256" key="3">
    <source>
        <dbReference type="ARBA" id="ARBA00022827"/>
    </source>
</evidence>
<keyword evidence="4" id="KW-0560">Oxidoreductase</keyword>
<dbReference type="Pfam" id="PF01266">
    <property type="entry name" value="DAO"/>
    <property type="match status" value="1"/>
</dbReference>
<dbReference type="AlphaFoldDB" id="A0A4R5DJL1"/>
<dbReference type="EMBL" id="SMKZ01000008">
    <property type="protein sequence ID" value="TDE12180.1"/>
    <property type="molecule type" value="Genomic_DNA"/>
</dbReference>
<dbReference type="InterPro" id="IPR045170">
    <property type="entry name" value="MTOX"/>
</dbReference>
<name>A0A4R5DJL1_9ACTN</name>
<keyword evidence="3" id="KW-0274">FAD</keyword>
<comment type="caution">
    <text evidence="6">The sequence shown here is derived from an EMBL/GenBank/DDBJ whole genome shotgun (WGS) entry which is preliminary data.</text>
</comment>
<dbReference type="OrthoDB" id="9806452at2"/>
<dbReference type="PANTHER" id="PTHR10961:SF7">
    <property type="entry name" value="FAD DEPENDENT OXIDOREDUCTASE DOMAIN-CONTAINING PROTEIN"/>
    <property type="match status" value="1"/>
</dbReference>
<gene>
    <name evidence="6" type="ORF">E1269_07765</name>
</gene>
<dbReference type="RefSeq" id="WP_131893081.1">
    <property type="nucleotide sequence ID" value="NZ_SMKZ01000008.1"/>
</dbReference>
<evidence type="ECO:0000256" key="2">
    <source>
        <dbReference type="ARBA" id="ARBA00022630"/>
    </source>
</evidence>
<reference evidence="6 7" key="1">
    <citation type="submission" date="2019-03" db="EMBL/GenBank/DDBJ databases">
        <title>Draft genome sequences of novel Actinobacteria.</title>
        <authorList>
            <person name="Sahin N."/>
            <person name="Ay H."/>
            <person name="Saygin H."/>
        </authorList>
    </citation>
    <scope>NUCLEOTIDE SEQUENCE [LARGE SCALE GENOMIC DNA]</scope>
    <source>
        <strain evidence="6 7">5K138</strain>
    </source>
</reference>
<evidence type="ECO:0000313" key="6">
    <source>
        <dbReference type="EMBL" id="TDE12180.1"/>
    </source>
</evidence>
<dbReference type="PANTHER" id="PTHR10961">
    <property type="entry name" value="PEROXISOMAL SARCOSINE OXIDASE"/>
    <property type="match status" value="1"/>
</dbReference>
<dbReference type="SUPFAM" id="SSF51905">
    <property type="entry name" value="FAD/NAD(P)-binding domain"/>
    <property type="match status" value="1"/>
</dbReference>
<accession>A0A4R5DJL1</accession>
<evidence type="ECO:0000259" key="5">
    <source>
        <dbReference type="Pfam" id="PF01266"/>
    </source>
</evidence>
<dbReference type="GO" id="GO:0008115">
    <property type="term" value="F:sarcosine oxidase activity"/>
    <property type="evidence" value="ECO:0007669"/>
    <property type="project" value="TreeGrafter"/>
</dbReference>
<organism evidence="6 7">
    <name type="scientific">Jiangella asiatica</name>
    <dbReference type="NCBI Taxonomy" id="2530372"/>
    <lineage>
        <taxon>Bacteria</taxon>
        <taxon>Bacillati</taxon>
        <taxon>Actinomycetota</taxon>
        <taxon>Actinomycetes</taxon>
        <taxon>Jiangellales</taxon>
        <taxon>Jiangellaceae</taxon>
        <taxon>Jiangella</taxon>
    </lineage>
</organism>
<feature type="domain" description="FAD dependent oxidoreductase" evidence="5">
    <location>
        <begin position="3"/>
        <end position="346"/>
    </location>
</feature>
<keyword evidence="7" id="KW-1185">Reference proteome</keyword>
<dbReference type="SUPFAM" id="SSF54373">
    <property type="entry name" value="FAD-linked reductases, C-terminal domain"/>
    <property type="match status" value="1"/>
</dbReference>
<dbReference type="InParanoid" id="A0A4R5DJL1"/>
<evidence type="ECO:0000313" key="7">
    <source>
        <dbReference type="Proteomes" id="UP000294739"/>
    </source>
</evidence>
<keyword evidence="2" id="KW-0285">Flavoprotein</keyword>